<keyword evidence="4 16" id="KW-0813">Transport</keyword>
<dbReference type="GO" id="GO:0005886">
    <property type="term" value="C:plasma membrane"/>
    <property type="evidence" value="ECO:0007669"/>
    <property type="project" value="UniProtKB-SubCell"/>
</dbReference>
<dbReference type="InterPro" id="IPR011115">
    <property type="entry name" value="SecA_DEAD"/>
</dbReference>
<evidence type="ECO:0000256" key="18">
    <source>
        <dbReference type="SAM" id="MobiDB-lite"/>
    </source>
</evidence>
<dbReference type="InterPro" id="IPR014001">
    <property type="entry name" value="Helicase_ATP-bd"/>
</dbReference>
<dbReference type="HAMAP" id="MF_01382">
    <property type="entry name" value="SecA"/>
    <property type="match status" value="1"/>
</dbReference>
<reference evidence="23" key="1">
    <citation type="journal article" date="2017" name="Appl. Environ. Microbiol.">
        <title>Genomic Analysis of Calderihabitans maritimus KKC1, a Thermophilic, Hydrogenogenic, Carboxydotrophic Bacterium Isolated from Marine Sediment.</title>
        <authorList>
            <person name="Omae K."/>
            <person name="Yoneda Y."/>
            <person name="Fukuyama Y."/>
            <person name="Yoshida T."/>
            <person name="Sako Y."/>
        </authorList>
    </citation>
    <scope>NUCLEOTIDE SEQUENCE [LARGE SCALE GENOMIC DNA]</scope>
    <source>
        <strain evidence="23">KKC1</strain>
    </source>
</reference>
<dbReference type="InterPro" id="IPR027417">
    <property type="entry name" value="P-loop_NTPase"/>
</dbReference>
<comment type="cofactor">
    <cofactor evidence="1">
        <name>Zn(2+)</name>
        <dbReference type="ChEBI" id="CHEBI:29105"/>
    </cofactor>
</comment>
<feature type="domain" description="Helicase ATP-binding" evidence="19">
    <location>
        <begin position="87"/>
        <end position="225"/>
    </location>
</feature>
<dbReference type="InterPro" id="IPR036266">
    <property type="entry name" value="SecA_Wing/Scaffold_sf"/>
</dbReference>
<comment type="subcellular location">
    <subcellularLocation>
        <location evidence="16">Cell membrane</location>
        <topology evidence="16">Peripheral membrane protein</topology>
        <orientation evidence="16">Cytoplasmic side</orientation>
    </subcellularLocation>
    <subcellularLocation>
        <location evidence="2 16">Cytoplasm</location>
    </subcellularLocation>
    <text evidence="16">Distribution is 50-50.</text>
</comment>
<keyword evidence="5 16" id="KW-1003">Cell membrane</keyword>
<feature type="domain" description="SecA family profile" evidence="21">
    <location>
        <begin position="1"/>
        <end position="570"/>
    </location>
</feature>
<comment type="subunit">
    <text evidence="16">Monomer and homodimer. Part of the essential Sec protein translocation apparatus which comprises SecA, SecYEG and auxiliary proteins SecDF. Other proteins may also be involved.</text>
</comment>
<dbReference type="FunFam" id="3.90.1440.10:FF:000002">
    <property type="entry name" value="Protein translocase subunit SecA"/>
    <property type="match status" value="1"/>
</dbReference>
<comment type="function">
    <text evidence="16">Part of the Sec protein translocase complex. Interacts with the SecYEG preprotein conducting channel. Has a central role in coupling the hydrolysis of ATP to the transfer of proteins into and across the cell membrane, serving as an ATP-driven molecular motor driving the stepwise translocation of polypeptide chains across the membrane.</text>
</comment>
<dbReference type="PROSITE" id="PS51192">
    <property type="entry name" value="HELICASE_ATP_BIND_1"/>
    <property type="match status" value="1"/>
</dbReference>
<keyword evidence="9" id="KW-0862">Zinc</keyword>
<dbReference type="Gene3D" id="1.10.3060.10">
    <property type="entry name" value="Helical scaffold and wing domains of SecA"/>
    <property type="match status" value="1"/>
</dbReference>
<dbReference type="InterPro" id="IPR014018">
    <property type="entry name" value="SecA_motor_DEAD"/>
</dbReference>
<keyword evidence="14 16" id="KW-0472">Membrane</keyword>
<dbReference type="Gene3D" id="3.90.1440.10">
    <property type="entry name" value="SecA, preprotein cross-linking domain"/>
    <property type="match status" value="1"/>
</dbReference>
<evidence type="ECO:0000256" key="16">
    <source>
        <dbReference type="HAMAP-Rule" id="MF_01382"/>
    </source>
</evidence>
<dbReference type="SMART" id="SM00958">
    <property type="entry name" value="SecA_PP_bind"/>
    <property type="match status" value="1"/>
</dbReference>
<dbReference type="InterPro" id="IPR011130">
    <property type="entry name" value="SecA_preprotein_X-link_dom"/>
</dbReference>
<keyword evidence="7" id="KW-0479">Metal-binding</keyword>
<keyword evidence="12 16" id="KW-1278">Translocase</keyword>
<dbReference type="InterPro" id="IPR000185">
    <property type="entry name" value="SecA"/>
</dbReference>
<evidence type="ECO:0000256" key="4">
    <source>
        <dbReference type="ARBA" id="ARBA00022448"/>
    </source>
</evidence>
<feature type="binding site" evidence="16">
    <location>
        <position position="85"/>
    </location>
    <ligand>
        <name>ATP</name>
        <dbReference type="ChEBI" id="CHEBI:30616"/>
    </ligand>
</feature>
<comment type="similarity">
    <text evidence="3 16 17">Belongs to the SecA family.</text>
</comment>
<dbReference type="GO" id="GO:0005829">
    <property type="term" value="C:cytosol"/>
    <property type="evidence" value="ECO:0007669"/>
    <property type="project" value="TreeGrafter"/>
</dbReference>
<dbReference type="GO" id="GO:0005524">
    <property type="term" value="F:ATP binding"/>
    <property type="evidence" value="ECO:0007669"/>
    <property type="project" value="UniProtKB-UniRule"/>
</dbReference>
<comment type="caution">
    <text evidence="22">The sequence shown here is derived from an EMBL/GenBank/DDBJ whole genome shotgun (WGS) entry which is preliminary data.</text>
</comment>
<evidence type="ECO:0000256" key="2">
    <source>
        <dbReference type="ARBA" id="ARBA00004496"/>
    </source>
</evidence>
<sequence length="832" mass="95415">MLGILKNWLDDNAREIKKLSKQVQVINSLEPEIQALSDEALRGKTAEFKQRLANGASLDDLLPEAFAVVREAARRVLGMRPFDVQVMGGIVLHQGRIAEMKTGEGKTLVATMPAYLNALTGQGVHIVTVNDYLARRDREWMGKIYEFLGLSVGVIVQGLDFAERKKAYAADITYGTNNEFGFDYLRDNMALHVDQLVQRELNYAIIDEVDSILIDEARTPLIISGQADKPTDLYYTIARVVSRLKKDEDYTVDEKAHVVTLTEQGIAKVEKMLGVENLYDPQNMELSHHVNQALKAHALMKKDRDYIVKDGKVIIVDEFTGRLMFGRRYSDGLHQAIEAKEGVKIERESQTLATITFQNFFRMYKKLAGMTGTAATEEEEFRKIYNMDVVVIPTNKPMIRVDYPDVVYRTEKGKFEAVVKEIVERHRKGQPVLVGTVSIEKSEELSRMLKKHGIPHQVLNAKYHEQEAEIIARAGQKGAVTIATNMAGRGTDIVLGEGVKELGGLHIIGTERHESRRIDNQLRGRAGRQGDPGSSRFYISLEDDLMRLFGSDNIAGLMDKLGMDDSTPIDHPLISRSIEAAQKKVEARNFEIRKHVLEYDDVLNQQRDIIYKQRREVLFGKDLKEKIQQMIRDVIDRTIERFSVESDYPEQWDLSSLLEYAEQQFLPGHDLTPEQLKNMDKEEIRRLFHEKALEYYEAREKELGEATMRELERVVTLKVVDSKWMDHLDAMDQLRQGIGLRAYGQRDPLVEYKFEAYQMFNDMIASIQEDIVRYVFRVNVVEQPREQYKNVVENKYAEEESRQPIRRQQKIGRNEPCPCGSGKKYKKCCGRN</sequence>
<evidence type="ECO:0000256" key="15">
    <source>
        <dbReference type="ARBA" id="ARBA00034006"/>
    </source>
</evidence>
<evidence type="ECO:0000256" key="5">
    <source>
        <dbReference type="ARBA" id="ARBA00022475"/>
    </source>
</evidence>
<dbReference type="EMBL" id="BDGJ01000117">
    <property type="protein sequence ID" value="GAW93160.1"/>
    <property type="molecule type" value="Genomic_DNA"/>
</dbReference>
<evidence type="ECO:0000256" key="3">
    <source>
        <dbReference type="ARBA" id="ARBA00007650"/>
    </source>
</evidence>
<keyword evidence="6 16" id="KW-0963">Cytoplasm</keyword>
<dbReference type="InterPro" id="IPR011116">
    <property type="entry name" value="SecA_Wing/Scaffold"/>
</dbReference>
<dbReference type="FunFam" id="1.10.3060.10:FF:000002">
    <property type="entry name" value="Preprotein translocase subunit SecA"/>
    <property type="match status" value="1"/>
</dbReference>
<dbReference type="GO" id="GO:0065002">
    <property type="term" value="P:intracellular protein transmembrane transport"/>
    <property type="evidence" value="ECO:0007669"/>
    <property type="project" value="UniProtKB-UniRule"/>
</dbReference>
<evidence type="ECO:0000256" key="11">
    <source>
        <dbReference type="ARBA" id="ARBA00022927"/>
    </source>
</evidence>
<accession>A0A1Z5HV43</accession>
<name>A0A1Z5HV43_9FIRM</name>
<dbReference type="Pfam" id="PF02810">
    <property type="entry name" value="SEC-C"/>
    <property type="match status" value="1"/>
</dbReference>
<organism evidence="22 23">
    <name type="scientific">Calderihabitans maritimus</name>
    <dbReference type="NCBI Taxonomy" id="1246530"/>
    <lineage>
        <taxon>Bacteria</taxon>
        <taxon>Bacillati</taxon>
        <taxon>Bacillota</taxon>
        <taxon>Clostridia</taxon>
        <taxon>Neomoorellales</taxon>
        <taxon>Calderihabitantaceae</taxon>
        <taxon>Calderihabitans</taxon>
    </lineage>
</organism>
<dbReference type="InterPro" id="IPR044722">
    <property type="entry name" value="SecA_SF2_C"/>
</dbReference>
<dbReference type="EC" id="7.4.2.8" evidence="16"/>
<dbReference type="InterPro" id="IPR020937">
    <property type="entry name" value="SecA_CS"/>
</dbReference>
<dbReference type="SUPFAM" id="SSF52540">
    <property type="entry name" value="P-loop containing nucleoside triphosphate hydrolases"/>
    <property type="match status" value="2"/>
</dbReference>
<dbReference type="CDD" id="cd17928">
    <property type="entry name" value="DEXDc_SecA"/>
    <property type="match status" value="1"/>
</dbReference>
<dbReference type="PROSITE" id="PS01312">
    <property type="entry name" value="SECA"/>
    <property type="match status" value="1"/>
</dbReference>
<dbReference type="GO" id="GO:0017038">
    <property type="term" value="P:protein import"/>
    <property type="evidence" value="ECO:0007669"/>
    <property type="project" value="InterPro"/>
</dbReference>
<keyword evidence="8 16" id="KW-0547">Nucleotide-binding</keyword>
<dbReference type="FunFam" id="3.40.50.300:FF:000334">
    <property type="entry name" value="Protein translocase subunit SecA"/>
    <property type="match status" value="1"/>
</dbReference>
<evidence type="ECO:0000256" key="10">
    <source>
        <dbReference type="ARBA" id="ARBA00022840"/>
    </source>
</evidence>
<evidence type="ECO:0000256" key="14">
    <source>
        <dbReference type="ARBA" id="ARBA00023136"/>
    </source>
</evidence>
<evidence type="ECO:0000256" key="8">
    <source>
        <dbReference type="ARBA" id="ARBA00022741"/>
    </source>
</evidence>
<dbReference type="PROSITE" id="PS51194">
    <property type="entry name" value="HELICASE_CTER"/>
    <property type="match status" value="1"/>
</dbReference>
<dbReference type="SUPFAM" id="SSF81886">
    <property type="entry name" value="Helical scaffold and wing domains of SecA"/>
    <property type="match status" value="1"/>
</dbReference>
<dbReference type="PANTHER" id="PTHR30612:SF0">
    <property type="entry name" value="CHLOROPLAST PROTEIN-TRANSPORTING ATPASE"/>
    <property type="match status" value="1"/>
</dbReference>
<feature type="binding site" evidence="16">
    <location>
        <position position="492"/>
    </location>
    <ligand>
        <name>ATP</name>
        <dbReference type="ChEBI" id="CHEBI:30616"/>
    </ligand>
</feature>
<dbReference type="GO" id="GO:0008564">
    <property type="term" value="F:protein-exporting ATPase activity"/>
    <property type="evidence" value="ECO:0007669"/>
    <property type="project" value="UniProtKB-EC"/>
</dbReference>
<evidence type="ECO:0000313" key="23">
    <source>
        <dbReference type="Proteomes" id="UP000197032"/>
    </source>
</evidence>
<dbReference type="PROSITE" id="PS51196">
    <property type="entry name" value="SECA_MOTOR_DEAD"/>
    <property type="match status" value="1"/>
</dbReference>
<dbReference type="Pfam" id="PF21090">
    <property type="entry name" value="P-loop_SecA"/>
    <property type="match status" value="1"/>
</dbReference>
<evidence type="ECO:0000256" key="9">
    <source>
        <dbReference type="ARBA" id="ARBA00022833"/>
    </source>
</evidence>
<feature type="domain" description="Helicase C-terminal" evidence="20">
    <location>
        <begin position="414"/>
        <end position="596"/>
    </location>
</feature>
<evidence type="ECO:0000256" key="6">
    <source>
        <dbReference type="ARBA" id="ARBA00022490"/>
    </source>
</evidence>
<evidence type="ECO:0000256" key="13">
    <source>
        <dbReference type="ARBA" id="ARBA00023010"/>
    </source>
</evidence>
<evidence type="ECO:0000256" key="17">
    <source>
        <dbReference type="RuleBase" id="RU003874"/>
    </source>
</evidence>
<dbReference type="Gene3D" id="3.40.50.300">
    <property type="entry name" value="P-loop containing nucleotide triphosphate hydrolases"/>
    <property type="match status" value="3"/>
</dbReference>
<dbReference type="Pfam" id="PF07516">
    <property type="entry name" value="SecA_SW"/>
    <property type="match status" value="1"/>
</dbReference>
<protein>
    <recommendedName>
        <fullName evidence="16 17">Protein translocase subunit SecA</fullName>
        <ecNumber evidence="16">7.4.2.8</ecNumber>
    </recommendedName>
</protein>
<feature type="region of interest" description="Disordered" evidence="18">
    <location>
        <begin position="799"/>
        <end position="824"/>
    </location>
</feature>
<proteinExistence type="inferred from homology"/>
<dbReference type="AlphaFoldDB" id="A0A1Z5HV43"/>
<evidence type="ECO:0000259" key="21">
    <source>
        <dbReference type="PROSITE" id="PS51196"/>
    </source>
</evidence>
<dbReference type="OrthoDB" id="9805579at2"/>
<dbReference type="PANTHER" id="PTHR30612">
    <property type="entry name" value="SECA INNER MEMBRANE COMPONENT OF SEC PROTEIN SECRETION SYSTEM"/>
    <property type="match status" value="1"/>
</dbReference>
<dbReference type="GO" id="GO:0043952">
    <property type="term" value="P:protein transport by the Sec complex"/>
    <property type="evidence" value="ECO:0007669"/>
    <property type="project" value="TreeGrafter"/>
</dbReference>
<dbReference type="NCBIfam" id="TIGR00963">
    <property type="entry name" value="secA"/>
    <property type="match status" value="1"/>
</dbReference>
<dbReference type="GO" id="GO:0046872">
    <property type="term" value="F:metal ion binding"/>
    <property type="evidence" value="ECO:0007669"/>
    <property type="project" value="UniProtKB-KW"/>
</dbReference>
<dbReference type="InterPro" id="IPR004027">
    <property type="entry name" value="SEC_C_motif"/>
</dbReference>
<keyword evidence="23" id="KW-1185">Reference proteome</keyword>
<dbReference type="Pfam" id="PF01043">
    <property type="entry name" value="SecA_PP_bind"/>
    <property type="match status" value="1"/>
</dbReference>
<dbReference type="GO" id="GO:0006605">
    <property type="term" value="P:protein targeting"/>
    <property type="evidence" value="ECO:0007669"/>
    <property type="project" value="UniProtKB-UniRule"/>
</dbReference>
<comment type="catalytic activity">
    <reaction evidence="15 16">
        <text>ATP + H2O + cellular proteinSide 1 = ADP + phosphate + cellular proteinSide 2.</text>
        <dbReference type="EC" id="7.4.2.8"/>
    </reaction>
</comment>
<evidence type="ECO:0000256" key="1">
    <source>
        <dbReference type="ARBA" id="ARBA00001947"/>
    </source>
</evidence>
<gene>
    <name evidence="16" type="primary">secA</name>
    <name evidence="22" type="ORF">KKC1_23010</name>
</gene>
<dbReference type="FunFam" id="3.40.50.300:FF:000694">
    <property type="entry name" value="Preprotein translocase subunit SecA"/>
    <property type="match status" value="1"/>
</dbReference>
<evidence type="ECO:0000313" key="22">
    <source>
        <dbReference type="EMBL" id="GAW93160.1"/>
    </source>
</evidence>
<dbReference type="Pfam" id="PF07517">
    <property type="entry name" value="SecA_DEAD"/>
    <property type="match status" value="1"/>
</dbReference>
<dbReference type="InterPro" id="IPR036670">
    <property type="entry name" value="SecA_X-link_sf"/>
</dbReference>
<evidence type="ECO:0000259" key="19">
    <source>
        <dbReference type="PROSITE" id="PS51192"/>
    </source>
</evidence>
<dbReference type="Proteomes" id="UP000197032">
    <property type="component" value="Unassembled WGS sequence"/>
</dbReference>
<dbReference type="CDD" id="cd18803">
    <property type="entry name" value="SF2_C_secA"/>
    <property type="match status" value="1"/>
</dbReference>
<dbReference type="RefSeq" id="WP_088554361.1">
    <property type="nucleotide sequence ID" value="NZ_BDGJ01000117.1"/>
</dbReference>
<dbReference type="GO" id="GO:0031522">
    <property type="term" value="C:cell envelope Sec protein transport complex"/>
    <property type="evidence" value="ECO:0007669"/>
    <property type="project" value="TreeGrafter"/>
</dbReference>
<dbReference type="SUPFAM" id="SSF81767">
    <property type="entry name" value="Pre-protein crosslinking domain of SecA"/>
    <property type="match status" value="1"/>
</dbReference>
<keyword evidence="11 16" id="KW-0653">Protein transport</keyword>
<feature type="binding site" evidence="16">
    <location>
        <begin position="103"/>
        <end position="107"/>
    </location>
    <ligand>
        <name>ATP</name>
        <dbReference type="ChEBI" id="CHEBI:30616"/>
    </ligand>
</feature>
<dbReference type="PRINTS" id="PR00906">
    <property type="entry name" value="SECA"/>
</dbReference>
<dbReference type="InterPro" id="IPR001650">
    <property type="entry name" value="Helicase_C-like"/>
</dbReference>
<dbReference type="SMART" id="SM00957">
    <property type="entry name" value="SecA_DEAD"/>
    <property type="match status" value="1"/>
</dbReference>
<dbReference type="NCBIfam" id="NF006630">
    <property type="entry name" value="PRK09200.1"/>
    <property type="match status" value="1"/>
</dbReference>
<dbReference type="NCBIfam" id="NF009538">
    <property type="entry name" value="PRK12904.1"/>
    <property type="match status" value="1"/>
</dbReference>
<evidence type="ECO:0000256" key="7">
    <source>
        <dbReference type="ARBA" id="ARBA00022723"/>
    </source>
</evidence>
<evidence type="ECO:0000256" key="12">
    <source>
        <dbReference type="ARBA" id="ARBA00022967"/>
    </source>
</evidence>
<keyword evidence="13 16" id="KW-0811">Translocation</keyword>
<evidence type="ECO:0000259" key="20">
    <source>
        <dbReference type="PROSITE" id="PS51194"/>
    </source>
</evidence>
<keyword evidence="10 16" id="KW-0067">ATP-binding</keyword>